<dbReference type="OrthoDB" id="9815782at2"/>
<feature type="domain" description="Peptidase S26" evidence="10">
    <location>
        <begin position="62"/>
        <end position="268"/>
    </location>
</feature>
<dbReference type="STRING" id="1918946.VPAL9027_03269"/>
<dbReference type="NCBIfam" id="TIGR02227">
    <property type="entry name" value="sigpep_I_bact"/>
    <property type="match status" value="1"/>
</dbReference>
<evidence type="ECO:0000259" key="10">
    <source>
        <dbReference type="Pfam" id="PF10502"/>
    </source>
</evidence>
<feature type="transmembrane region" description="Helical" evidence="8">
    <location>
        <begin position="58"/>
        <end position="80"/>
    </location>
</feature>
<keyword evidence="12" id="KW-1185">Reference proteome</keyword>
<keyword evidence="6 8" id="KW-0378">Hydrolase</keyword>
<sequence length="298" mass="34069">MANQFSLFLVIFTLVTGVVWVLEKLVWAKKRQQKLEKLQAETNGLDPKLADKIDPQPWWVENSVSLFPVIAFVLILRSFIFEPFQIPSGSMMPTLLVGDFIVVEKYAYGLKDPVWHKTLIKTSEPKRGDIVVFRYPLDPSVDYIKRLVGLPGDTIRYSRTKQVCIQPKGESQCKPVPLSHVQKSQFMQRGVPLMQLDEQLGKVDHKILLNPMHADRVSDYRPRAGVNEWVVPEGHYFMMGDNRDNSADSRFWGFVPEANLVGKAVGIWISFTFDRKPDDVLPTWVPTGVRFNRIGGIE</sequence>
<dbReference type="InterPro" id="IPR000223">
    <property type="entry name" value="Pept_S26A_signal_pept_1"/>
</dbReference>
<evidence type="ECO:0000256" key="2">
    <source>
        <dbReference type="ARBA" id="ARBA00009370"/>
    </source>
</evidence>
<keyword evidence="8" id="KW-0472">Membrane</keyword>
<organism evidence="11 12">
    <name type="scientific">Vibrio palustris</name>
    <dbReference type="NCBI Taxonomy" id="1918946"/>
    <lineage>
        <taxon>Bacteria</taxon>
        <taxon>Pseudomonadati</taxon>
        <taxon>Pseudomonadota</taxon>
        <taxon>Gammaproteobacteria</taxon>
        <taxon>Vibrionales</taxon>
        <taxon>Vibrionaceae</taxon>
        <taxon>Vibrio</taxon>
    </lineage>
</organism>
<dbReference type="SUPFAM" id="SSF51306">
    <property type="entry name" value="LexA/Signal peptidase"/>
    <property type="match status" value="1"/>
</dbReference>
<dbReference type="InterPro" id="IPR036286">
    <property type="entry name" value="LexA/Signal_pep-like_sf"/>
</dbReference>
<evidence type="ECO:0000313" key="11">
    <source>
        <dbReference type="EMBL" id="SJL85239.1"/>
    </source>
</evidence>
<proteinExistence type="inferred from homology"/>
<dbReference type="InterPro" id="IPR019757">
    <property type="entry name" value="Pept_S26A_signal_pept_1_Lys-AS"/>
</dbReference>
<keyword evidence="8" id="KW-1133">Transmembrane helix</keyword>
<dbReference type="PROSITE" id="PS00761">
    <property type="entry name" value="SPASE_I_3"/>
    <property type="match status" value="1"/>
</dbReference>
<dbReference type="Pfam" id="PF10502">
    <property type="entry name" value="Peptidase_S26"/>
    <property type="match status" value="1"/>
</dbReference>
<dbReference type="GO" id="GO:0009003">
    <property type="term" value="F:signal peptidase activity"/>
    <property type="evidence" value="ECO:0007669"/>
    <property type="project" value="UniProtKB-EC"/>
</dbReference>
<evidence type="ECO:0000256" key="6">
    <source>
        <dbReference type="ARBA" id="ARBA00022801"/>
    </source>
</evidence>
<dbReference type="PANTHER" id="PTHR43390">
    <property type="entry name" value="SIGNAL PEPTIDASE I"/>
    <property type="match status" value="1"/>
</dbReference>
<comment type="catalytic activity">
    <reaction evidence="1 8">
        <text>Cleavage of hydrophobic, N-terminal signal or leader sequences from secreted and periplasmic proteins.</text>
        <dbReference type="EC" id="3.4.21.89"/>
    </reaction>
</comment>
<evidence type="ECO:0000313" key="12">
    <source>
        <dbReference type="Proteomes" id="UP000189475"/>
    </source>
</evidence>
<dbReference type="PROSITE" id="PS00760">
    <property type="entry name" value="SPASE_I_2"/>
    <property type="match status" value="1"/>
</dbReference>
<dbReference type="GO" id="GO:0006465">
    <property type="term" value="P:signal peptide processing"/>
    <property type="evidence" value="ECO:0007669"/>
    <property type="project" value="InterPro"/>
</dbReference>
<dbReference type="EC" id="3.4.21.89" evidence="3 8"/>
<dbReference type="AlphaFoldDB" id="A0A1R4B8K6"/>
<dbReference type="RefSeq" id="WP_077315630.1">
    <property type="nucleotide sequence ID" value="NZ_AP024887.1"/>
</dbReference>
<feature type="active site" evidence="7">
    <location>
        <position position="145"/>
    </location>
</feature>
<comment type="similarity">
    <text evidence="2 9">Belongs to the peptidase S26 family.</text>
</comment>
<dbReference type="GO" id="GO:0004252">
    <property type="term" value="F:serine-type endopeptidase activity"/>
    <property type="evidence" value="ECO:0007669"/>
    <property type="project" value="InterPro"/>
</dbReference>
<dbReference type="EMBL" id="FUFT01000012">
    <property type="protein sequence ID" value="SJL85239.1"/>
    <property type="molecule type" value="Genomic_DNA"/>
</dbReference>
<evidence type="ECO:0000256" key="4">
    <source>
        <dbReference type="ARBA" id="ARBA00019232"/>
    </source>
</evidence>
<protein>
    <recommendedName>
        <fullName evidence="4 8">Signal peptidase I</fullName>
        <ecNumber evidence="3 8">3.4.21.89</ecNumber>
    </recommendedName>
</protein>
<gene>
    <name evidence="11" type="primary">lepB</name>
    <name evidence="11" type="ORF">VPAL9027_03269</name>
</gene>
<evidence type="ECO:0000256" key="8">
    <source>
        <dbReference type="RuleBase" id="RU003993"/>
    </source>
</evidence>
<evidence type="ECO:0000256" key="3">
    <source>
        <dbReference type="ARBA" id="ARBA00013208"/>
    </source>
</evidence>
<dbReference type="PROSITE" id="PS00501">
    <property type="entry name" value="SPASE_I_1"/>
    <property type="match status" value="1"/>
</dbReference>
<dbReference type="InterPro" id="IPR019533">
    <property type="entry name" value="Peptidase_S26"/>
</dbReference>
<name>A0A1R4B8K6_9VIBR</name>
<dbReference type="CDD" id="cd06530">
    <property type="entry name" value="S26_SPase_I"/>
    <property type="match status" value="1"/>
</dbReference>
<dbReference type="PRINTS" id="PR00727">
    <property type="entry name" value="LEADERPTASE"/>
</dbReference>
<evidence type="ECO:0000256" key="5">
    <source>
        <dbReference type="ARBA" id="ARBA00022670"/>
    </source>
</evidence>
<dbReference type="InterPro" id="IPR019758">
    <property type="entry name" value="Pept_S26A_signal_pept_1_CS"/>
</dbReference>
<dbReference type="GO" id="GO:0016020">
    <property type="term" value="C:membrane"/>
    <property type="evidence" value="ECO:0007669"/>
    <property type="project" value="UniProtKB-SubCell"/>
</dbReference>
<reference evidence="11 12" key="1">
    <citation type="submission" date="2017-02" db="EMBL/GenBank/DDBJ databases">
        <authorList>
            <person name="Peterson S.W."/>
        </authorList>
    </citation>
    <scope>NUCLEOTIDE SEQUENCE [LARGE SCALE GENOMIC DNA]</scope>
    <source>
        <strain evidence="11 12">CECT 9027</strain>
    </source>
</reference>
<dbReference type="Gene3D" id="2.10.109.10">
    <property type="entry name" value="Umud Fragment, subunit A"/>
    <property type="match status" value="1"/>
</dbReference>
<comment type="subcellular location">
    <subcellularLocation>
        <location evidence="9">Membrane</location>
        <topology evidence="9">Multi-pass membrane protein</topology>
    </subcellularLocation>
</comment>
<keyword evidence="5 8" id="KW-0645">Protease</keyword>
<feature type="active site" evidence="7">
    <location>
        <position position="90"/>
    </location>
</feature>
<evidence type="ECO:0000256" key="7">
    <source>
        <dbReference type="PIRSR" id="PIRSR600223-1"/>
    </source>
</evidence>
<evidence type="ECO:0000256" key="1">
    <source>
        <dbReference type="ARBA" id="ARBA00000677"/>
    </source>
</evidence>
<dbReference type="Proteomes" id="UP000189475">
    <property type="component" value="Unassembled WGS sequence"/>
</dbReference>
<feature type="transmembrane region" description="Helical" evidence="8">
    <location>
        <begin position="6"/>
        <end position="27"/>
    </location>
</feature>
<dbReference type="InterPro" id="IPR019756">
    <property type="entry name" value="Pept_S26A_signal_pept_1_Ser-AS"/>
</dbReference>
<dbReference type="PANTHER" id="PTHR43390:SF1">
    <property type="entry name" value="CHLOROPLAST PROCESSING PEPTIDASE"/>
    <property type="match status" value="1"/>
</dbReference>
<keyword evidence="8" id="KW-0812">Transmembrane</keyword>
<evidence type="ECO:0000256" key="9">
    <source>
        <dbReference type="RuleBase" id="RU362042"/>
    </source>
</evidence>
<accession>A0A1R4B8K6</accession>